<dbReference type="AlphaFoldDB" id="A0A118K7L8"/>
<gene>
    <name evidence="1" type="ORF">Ccrd_009099</name>
</gene>
<reference evidence="1 2" key="1">
    <citation type="journal article" date="2016" name="Sci. Rep.">
        <title>The genome sequence of the outbreeding globe artichoke constructed de novo incorporating a phase-aware low-pass sequencing strategy of F1 progeny.</title>
        <authorList>
            <person name="Scaglione D."/>
            <person name="Reyes-Chin-Wo S."/>
            <person name="Acquadro A."/>
            <person name="Froenicke L."/>
            <person name="Portis E."/>
            <person name="Beitel C."/>
            <person name="Tirone M."/>
            <person name="Mauro R."/>
            <person name="Lo Monaco A."/>
            <person name="Mauromicale G."/>
            <person name="Faccioli P."/>
            <person name="Cattivelli L."/>
            <person name="Rieseberg L."/>
            <person name="Michelmore R."/>
            <person name="Lanteri S."/>
        </authorList>
    </citation>
    <scope>NUCLEOTIDE SEQUENCE [LARGE SCALE GENOMIC DNA]</scope>
    <source>
        <strain evidence="1">2C</strain>
    </source>
</reference>
<protein>
    <submittedName>
        <fullName evidence="1">Uncharacterized protein</fullName>
    </submittedName>
</protein>
<sequence length="130" mass="14965">MADRQPESVIIGFSWPVRMSLHRLSQLRSRKEIARSKADANTAPRRRTWWRLINPASSWQYMLWLLSSHKMASFGLTKVRRSRSSAMDGISLGSPPDVPELQKTIMEAAFWTHDGKSKYKRPIITPLNSN</sequence>
<keyword evidence="2" id="KW-1185">Reference proteome</keyword>
<name>A0A118K7L8_CYNCS</name>
<evidence type="ECO:0000313" key="1">
    <source>
        <dbReference type="EMBL" id="KVI12463.1"/>
    </source>
</evidence>
<proteinExistence type="predicted"/>
<dbReference type="Proteomes" id="UP000243975">
    <property type="component" value="Unassembled WGS sequence"/>
</dbReference>
<accession>A0A118K7L8</accession>
<dbReference type="Gramene" id="KVI12463">
    <property type="protein sequence ID" value="KVI12463"/>
    <property type="gene ID" value="Ccrd_009099"/>
</dbReference>
<comment type="caution">
    <text evidence="1">The sequence shown here is derived from an EMBL/GenBank/DDBJ whole genome shotgun (WGS) entry which is preliminary data.</text>
</comment>
<evidence type="ECO:0000313" key="2">
    <source>
        <dbReference type="Proteomes" id="UP000243975"/>
    </source>
</evidence>
<organism evidence="1 2">
    <name type="scientific">Cynara cardunculus var. scolymus</name>
    <name type="common">Globe artichoke</name>
    <name type="synonym">Cynara scolymus</name>
    <dbReference type="NCBI Taxonomy" id="59895"/>
    <lineage>
        <taxon>Eukaryota</taxon>
        <taxon>Viridiplantae</taxon>
        <taxon>Streptophyta</taxon>
        <taxon>Embryophyta</taxon>
        <taxon>Tracheophyta</taxon>
        <taxon>Spermatophyta</taxon>
        <taxon>Magnoliopsida</taxon>
        <taxon>eudicotyledons</taxon>
        <taxon>Gunneridae</taxon>
        <taxon>Pentapetalae</taxon>
        <taxon>asterids</taxon>
        <taxon>campanulids</taxon>
        <taxon>Asterales</taxon>
        <taxon>Asteraceae</taxon>
        <taxon>Carduoideae</taxon>
        <taxon>Cardueae</taxon>
        <taxon>Carduinae</taxon>
        <taxon>Cynara</taxon>
    </lineage>
</organism>
<dbReference type="EMBL" id="LEKV01000001">
    <property type="protein sequence ID" value="KVI12463.1"/>
    <property type="molecule type" value="Genomic_DNA"/>
</dbReference>